<evidence type="ECO:0000313" key="6">
    <source>
        <dbReference type="EMBL" id="NYI80256.1"/>
    </source>
</evidence>
<evidence type="ECO:0000313" key="7">
    <source>
        <dbReference type="Proteomes" id="UP000564496"/>
    </source>
</evidence>
<dbReference type="SUPFAM" id="SSF48498">
    <property type="entry name" value="Tetracyclin repressor-like, C-terminal domain"/>
    <property type="match status" value="1"/>
</dbReference>
<dbReference type="Pfam" id="PF00440">
    <property type="entry name" value="TetR_N"/>
    <property type="match status" value="1"/>
</dbReference>
<dbReference type="EMBL" id="JACBZR010000001">
    <property type="protein sequence ID" value="NYI80256.1"/>
    <property type="molecule type" value="Genomic_DNA"/>
</dbReference>
<dbReference type="Proteomes" id="UP000564496">
    <property type="component" value="Unassembled WGS sequence"/>
</dbReference>
<dbReference type="InterPro" id="IPR050109">
    <property type="entry name" value="HTH-type_TetR-like_transc_reg"/>
</dbReference>
<dbReference type="PRINTS" id="PR00455">
    <property type="entry name" value="HTHTETR"/>
</dbReference>
<keyword evidence="3" id="KW-0804">Transcription</keyword>
<evidence type="ECO:0000256" key="4">
    <source>
        <dbReference type="PROSITE-ProRule" id="PRU00335"/>
    </source>
</evidence>
<organism evidence="6 7">
    <name type="scientific">Nocardioides panzhihuensis</name>
    <dbReference type="NCBI Taxonomy" id="860243"/>
    <lineage>
        <taxon>Bacteria</taxon>
        <taxon>Bacillati</taxon>
        <taxon>Actinomycetota</taxon>
        <taxon>Actinomycetes</taxon>
        <taxon>Propionibacteriales</taxon>
        <taxon>Nocardioidaceae</taxon>
        <taxon>Nocardioides</taxon>
    </lineage>
</organism>
<dbReference type="GO" id="GO:0000976">
    <property type="term" value="F:transcription cis-regulatory region binding"/>
    <property type="evidence" value="ECO:0007669"/>
    <property type="project" value="TreeGrafter"/>
</dbReference>
<comment type="caution">
    <text evidence="6">The sequence shown here is derived from an EMBL/GenBank/DDBJ whole genome shotgun (WGS) entry which is preliminary data.</text>
</comment>
<dbReference type="AlphaFoldDB" id="A0A7Z0IUQ7"/>
<sequence>MATAAQMGRPREHRVDRAIAKAVRELLSERDYPSLTVDAVATRAGVGKAAIYRRYATKQEMTFSVLLHDARDQAAADTGSLKGDLLALTTQIADQLAESSAGVMAGLLADVYADPALAERFERTFLAVERSNVAALIDRAVVRGELTHRPDPVVLHVLLLGPMFAWLIMLDEDPARASELAAVVVEVIHKALASGTLSTDPREERADDDPA</sequence>
<name>A0A7Z0IUQ7_9ACTN</name>
<dbReference type="InterPro" id="IPR011075">
    <property type="entry name" value="TetR_C"/>
</dbReference>
<reference evidence="6 7" key="1">
    <citation type="submission" date="2020-07" db="EMBL/GenBank/DDBJ databases">
        <title>Sequencing the genomes of 1000 actinobacteria strains.</title>
        <authorList>
            <person name="Klenk H.-P."/>
        </authorList>
    </citation>
    <scope>NUCLEOTIDE SEQUENCE [LARGE SCALE GENOMIC DNA]</scope>
    <source>
        <strain evidence="6 7">DSM 26487</strain>
    </source>
</reference>
<protein>
    <submittedName>
        <fullName evidence="6">AcrR family transcriptional regulator</fullName>
    </submittedName>
</protein>
<keyword evidence="2 4" id="KW-0238">DNA-binding</keyword>
<dbReference type="PANTHER" id="PTHR30055:SF148">
    <property type="entry name" value="TETR-FAMILY TRANSCRIPTIONAL REGULATOR"/>
    <property type="match status" value="1"/>
</dbReference>
<dbReference type="Pfam" id="PF16859">
    <property type="entry name" value="TetR_C_11"/>
    <property type="match status" value="1"/>
</dbReference>
<accession>A0A7Z0IUQ7</accession>
<dbReference type="InterPro" id="IPR009057">
    <property type="entry name" value="Homeodomain-like_sf"/>
</dbReference>
<dbReference type="Gene3D" id="1.10.357.10">
    <property type="entry name" value="Tetracycline Repressor, domain 2"/>
    <property type="match status" value="1"/>
</dbReference>
<evidence type="ECO:0000256" key="1">
    <source>
        <dbReference type="ARBA" id="ARBA00023015"/>
    </source>
</evidence>
<evidence type="ECO:0000259" key="5">
    <source>
        <dbReference type="PROSITE" id="PS50977"/>
    </source>
</evidence>
<dbReference type="SUPFAM" id="SSF46689">
    <property type="entry name" value="Homeodomain-like"/>
    <property type="match status" value="1"/>
</dbReference>
<dbReference type="PANTHER" id="PTHR30055">
    <property type="entry name" value="HTH-TYPE TRANSCRIPTIONAL REGULATOR RUTR"/>
    <property type="match status" value="1"/>
</dbReference>
<proteinExistence type="predicted"/>
<feature type="DNA-binding region" description="H-T-H motif" evidence="4">
    <location>
        <begin position="36"/>
        <end position="55"/>
    </location>
</feature>
<feature type="domain" description="HTH tetR-type" evidence="5">
    <location>
        <begin position="13"/>
        <end position="73"/>
    </location>
</feature>
<evidence type="ECO:0000256" key="2">
    <source>
        <dbReference type="ARBA" id="ARBA00023125"/>
    </source>
</evidence>
<keyword evidence="1" id="KW-0805">Transcription regulation</keyword>
<dbReference type="InterPro" id="IPR001647">
    <property type="entry name" value="HTH_TetR"/>
</dbReference>
<keyword evidence="7" id="KW-1185">Reference proteome</keyword>
<evidence type="ECO:0000256" key="3">
    <source>
        <dbReference type="ARBA" id="ARBA00023163"/>
    </source>
</evidence>
<dbReference type="GO" id="GO:0003700">
    <property type="term" value="F:DNA-binding transcription factor activity"/>
    <property type="evidence" value="ECO:0007669"/>
    <property type="project" value="TreeGrafter"/>
</dbReference>
<gene>
    <name evidence="6" type="ORF">BJ988_004904</name>
</gene>
<dbReference type="InterPro" id="IPR036271">
    <property type="entry name" value="Tet_transcr_reg_TetR-rel_C_sf"/>
</dbReference>
<dbReference type="RefSeq" id="WP_179660463.1">
    <property type="nucleotide sequence ID" value="NZ_JACBZR010000001.1"/>
</dbReference>
<dbReference type="Gene3D" id="1.10.10.60">
    <property type="entry name" value="Homeodomain-like"/>
    <property type="match status" value="1"/>
</dbReference>
<dbReference type="PROSITE" id="PS50977">
    <property type="entry name" value="HTH_TETR_2"/>
    <property type="match status" value="1"/>
</dbReference>